<dbReference type="NCBIfam" id="TIGR00231">
    <property type="entry name" value="small_GTP"/>
    <property type="match status" value="1"/>
</dbReference>
<reference evidence="5 6" key="1">
    <citation type="submission" date="2023-11" db="EMBL/GenBank/DDBJ databases">
        <title>Dfirmibasis_genome.</title>
        <authorList>
            <person name="Edelbroek B."/>
            <person name="Kjellin J."/>
            <person name="Jerlstrom-Hultqvist J."/>
            <person name="Soderbom F."/>
        </authorList>
    </citation>
    <scope>NUCLEOTIDE SEQUENCE [LARGE SCALE GENOMIC DNA]</scope>
    <source>
        <strain evidence="5 6">TNS-C-14</strain>
    </source>
</reference>
<evidence type="ECO:0000313" key="5">
    <source>
        <dbReference type="EMBL" id="KAK5582390.1"/>
    </source>
</evidence>
<dbReference type="AlphaFoldDB" id="A0AAN7U9T5"/>
<organism evidence="5 6">
    <name type="scientific">Dictyostelium firmibasis</name>
    <dbReference type="NCBI Taxonomy" id="79012"/>
    <lineage>
        <taxon>Eukaryota</taxon>
        <taxon>Amoebozoa</taxon>
        <taxon>Evosea</taxon>
        <taxon>Eumycetozoa</taxon>
        <taxon>Dictyostelia</taxon>
        <taxon>Dictyosteliales</taxon>
        <taxon>Dictyosteliaceae</taxon>
        <taxon>Dictyostelium</taxon>
    </lineage>
</organism>
<keyword evidence="6" id="KW-1185">Reference proteome</keyword>
<evidence type="ECO:0000256" key="2">
    <source>
        <dbReference type="ARBA" id="ARBA00023134"/>
    </source>
</evidence>
<gene>
    <name evidence="5" type="ORF">RB653_003973</name>
</gene>
<dbReference type="PROSITE" id="PS51417">
    <property type="entry name" value="ARF"/>
    <property type="match status" value="1"/>
</dbReference>
<proteinExistence type="predicted"/>
<sequence length="193" mass="22405">MEFIKSFLKNLFSFLVVKKVMILGVENVGKTTLLYNICNVNSQNENNKNILHSTTTTTTTIPTNGFNIESIVIDEIRYDFWDIGGKETNRICYRHYLTNDIDSIIFVFDSSDINSLEESKKEFQYLKNQNALKNVSFLLVANKQDLQQPIEINDILKNYFDNVSLNDLILMSQINNYNDIMKCINRISSNNNY</sequence>
<feature type="binding site" evidence="3">
    <location>
        <begin position="142"/>
        <end position="145"/>
    </location>
    <ligand>
        <name>GTP</name>
        <dbReference type="ChEBI" id="CHEBI:37565"/>
    </ligand>
</feature>
<dbReference type="InterPro" id="IPR024156">
    <property type="entry name" value="Small_GTPase_ARF"/>
</dbReference>
<feature type="binding site" evidence="3">
    <location>
        <begin position="24"/>
        <end position="31"/>
    </location>
    <ligand>
        <name>GTP</name>
        <dbReference type="ChEBI" id="CHEBI:37565"/>
    </ligand>
</feature>
<feature type="binding site" evidence="4">
    <location>
        <position position="31"/>
    </location>
    <ligand>
        <name>Mg(2+)</name>
        <dbReference type="ChEBI" id="CHEBI:18420"/>
    </ligand>
</feature>
<keyword evidence="4" id="KW-0479">Metal-binding</keyword>
<evidence type="ECO:0000313" key="6">
    <source>
        <dbReference type="Proteomes" id="UP001344447"/>
    </source>
</evidence>
<name>A0AAN7U9T5_9MYCE</name>
<evidence type="ECO:0000256" key="3">
    <source>
        <dbReference type="PIRSR" id="PIRSR606689-1"/>
    </source>
</evidence>
<dbReference type="Gene3D" id="3.40.50.300">
    <property type="entry name" value="P-loop containing nucleotide triphosphate hydrolases"/>
    <property type="match status" value="1"/>
</dbReference>
<dbReference type="SMART" id="SM00177">
    <property type="entry name" value="ARF"/>
    <property type="match status" value="1"/>
</dbReference>
<dbReference type="GO" id="GO:0005525">
    <property type="term" value="F:GTP binding"/>
    <property type="evidence" value="ECO:0007669"/>
    <property type="project" value="UniProtKB-KW"/>
</dbReference>
<keyword evidence="2 3" id="KW-0342">GTP-binding</keyword>
<evidence type="ECO:0000256" key="1">
    <source>
        <dbReference type="ARBA" id="ARBA00022741"/>
    </source>
</evidence>
<dbReference type="PANTHER" id="PTHR11711">
    <property type="entry name" value="ADP RIBOSYLATION FACTOR-RELATED"/>
    <property type="match status" value="1"/>
</dbReference>
<keyword evidence="4" id="KW-0460">Magnesium</keyword>
<feature type="binding site" evidence="4">
    <location>
        <position position="63"/>
    </location>
    <ligand>
        <name>Mg(2+)</name>
        <dbReference type="ChEBI" id="CHEBI:18420"/>
    </ligand>
</feature>
<evidence type="ECO:0008006" key="7">
    <source>
        <dbReference type="Google" id="ProtNLM"/>
    </source>
</evidence>
<dbReference type="EMBL" id="JAVFKY010000001">
    <property type="protein sequence ID" value="KAK5582390.1"/>
    <property type="molecule type" value="Genomic_DNA"/>
</dbReference>
<evidence type="ECO:0000256" key="4">
    <source>
        <dbReference type="PIRSR" id="PIRSR606689-2"/>
    </source>
</evidence>
<dbReference type="Pfam" id="PF00025">
    <property type="entry name" value="Arf"/>
    <property type="match status" value="1"/>
</dbReference>
<dbReference type="InterPro" id="IPR005225">
    <property type="entry name" value="Small_GTP-bd"/>
</dbReference>
<dbReference type="Proteomes" id="UP001344447">
    <property type="component" value="Unassembled WGS sequence"/>
</dbReference>
<dbReference type="PRINTS" id="PR00449">
    <property type="entry name" value="RASTRNSFRMNG"/>
</dbReference>
<feature type="binding site" evidence="3">
    <location>
        <position position="85"/>
    </location>
    <ligand>
        <name>GTP</name>
        <dbReference type="ChEBI" id="CHEBI:37565"/>
    </ligand>
</feature>
<dbReference type="SUPFAM" id="SSF52540">
    <property type="entry name" value="P-loop containing nucleoside triphosphate hydrolases"/>
    <property type="match status" value="1"/>
</dbReference>
<keyword evidence="1 3" id="KW-0547">Nucleotide-binding</keyword>
<comment type="caution">
    <text evidence="5">The sequence shown here is derived from an EMBL/GenBank/DDBJ whole genome shotgun (WGS) entry which is preliminary data.</text>
</comment>
<accession>A0AAN7U9T5</accession>
<dbReference type="GO" id="GO:0046872">
    <property type="term" value="F:metal ion binding"/>
    <property type="evidence" value="ECO:0007669"/>
    <property type="project" value="UniProtKB-KW"/>
</dbReference>
<dbReference type="SMART" id="SM00178">
    <property type="entry name" value="SAR"/>
    <property type="match status" value="1"/>
</dbReference>
<dbReference type="GO" id="GO:0003924">
    <property type="term" value="F:GTPase activity"/>
    <property type="evidence" value="ECO:0007669"/>
    <property type="project" value="InterPro"/>
</dbReference>
<dbReference type="InterPro" id="IPR006689">
    <property type="entry name" value="Small_GTPase_ARF/SAR"/>
</dbReference>
<dbReference type="InterPro" id="IPR027417">
    <property type="entry name" value="P-loop_NTPase"/>
</dbReference>
<protein>
    <recommendedName>
        <fullName evidence="7">ADP-ribosylation factor</fullName>
    </recommendedName>
</protein>